<keyword evidence="1" id="KW-0812">Transmembrane</keyword>
<dbReference type="SUPFAM" id="SSF55073">
    <property type="entry name" value="Nucleotide cyclase"/>
    <property type="match status" value="1"/>
</dbReference>
<dbReference type="SMART" id="SM00086">
    <property type="entry name" value="PAC"/>
    <property type="match status" value="1"/>
</dbReference>
<dbReference type="Pfam" id="PF00672">
    <property type="entry name" value="HAMP"/>
    <property type="match status" value="1"/>
</dbReference>
<keyword evidence="8" id="KW-1185">Reference proteome</keyword>
<dbReference type="PROSITE" id="PS50885">
    <property type="entry name" value="HAMP"/>
    <property type="match status" value="1"/>
</dbReference>
<dbReference type="CDD" id="cd01948">
    <property type="entry name" value="EAL"/>
    <property type="match status" value="1"/>
</dbReference>
<sequence>MKHRIEQHQMIRTMTAAIQNLDLKTKIVVACVGMFVAAIWLLAHDVAEEIRDDVTSVISAEQAALVDHITDSLEEESKLRINTLKDIASLITPELMGNNERLGEKLAAFKHVGRLFNLGLSVVSRQGIGVADFPALNGRAGYDFSGEDYFPMIMAGRDVAISRPRLGRFSSRPIVLLAVPIRGPADQIIGILVGSNSVSDSDFFTEIIPRQSRLEGEFHIISPKDRLYVASTRKERILQPLPAAGVNRMLDRYVEGYEGSGISINSQGIEVLSSSKRIESVGWAVIATMPTSVAFAPIQRLTFEIYKDAALASLIIAILLWLFVRRQLAPLEHSAEMLNAMASGNRPLSPLPVEGGPEIRQLLDSFNKFHDRISSQKQSLRDNAEQLVLAASVFDGTSEAIAITDAEGLIVSVNKPFCRLTGYDLEELVGQNPKILKSGRHDAAFYAEMWQSIVTSGNWSGEVWNRRKNGEIYPERLTISTIYDGEGQVQRRVAIASDITTQKKAEEIIWHQANHDLLTGLPNRQRFLDLLRKDLARADGLPDRVVGVLLVDLDRFKEINDTLGHAIGDQLLLEVVRRIRSCLSETDVVGHLGADEFIVSMVDDLSTARIEATVAAIRMAIAEPFHSGSDTVHLTASIGITAYPTDGGDIEELLRNVDQAVREAKDGGRDRSCCFTESMREAGQTRLQLANDLREALVAGQFEVYYQPIIDMPSRTIVKAEALLRWRHPERGFVSPALFIPIAEETGLISDIGNWVFRQAAATARRLCDRCPYVNGGICRKAEMAGPNAPCLFQIAVNKSPRQFFSGFSHLEWAEHLRQLNISPQCISIEVTEGLLLGQHADVMERLSKFRAAGMQIALDDFGTGYSAMSYLKRFDIDYIKIDQSFVRDMTDDSSDRAIAEAIIVMAHRLGMKVVAEGIETEEQYALLAAAGCDFGQGYLFARPMPVDQFEQLVGRLDEPAALPQRSAAGE</sequence>
<protein>
    <submittedName>
        <fullName evidence="7">Sensory box/GGDEF family protein</fullName>
    </submittedName>
</protein>
<feature type="domain" description="PAS" evidence="2">
    <location>
        <begin position="393"/>
        <end position="432"/>
    </location>
</feature>
<evidence type="ECO:0000259" key="5">
    <source>
        <dbReference type="PROSITE" id="PS50885"/>
    </source>
</evidence>
<dbReference type="Proteomes" id="UP000031971">
    <property type="component" value="Unassembled WGS sequence"/>
</dbReference>
<evidence type="ECO:0000259" key="3">
    <source>
        <dbReference type="PROSITE" id="PS50113"/>
    </source>
</evidence>
<dbReference type="SUPFAM" id="SSF141868">
    <property type="entry name" value="EAL domain-like"/>
    <property type="match status" value="1"/>
</dbReference>
<comment type="caution">
    <text evidence="7">The sequence shown here is derived from an EMBL/GenBank/DDBJ whole genome shotgun (WGS) entry which is preliminary data.</text>
</comment>
<dbReference type="GO" id="GO:0007165">
    <property type="term" value="P:signal transduction"/>
    <property type="evidence" value="ECO:0007669"/>
    <property type="project" value="InterPro"/>
</dbReference>
<dbReference type="PROSITE" id="PS50887">
    <property type="entry name" value="GGDEF"/>
    <property type="match status" value="1"/>
</dbReference>
<dbReference type="InterPro" id="IPR029787">
    <property type="entry name" value="Nucleotide_cyclase"/>
</dbReference>
<dbReference type="STRING" id="272627.CCC_03279"/>
<dbReference type="SMART" id="SM00091">
    <property type="entry name" value="PAS"/>
    <property type="match status" value="1"/>
</dbReference>
<dbReference type="SUPFAM" id="SSF55785">
    <property type="entry name" value="PYP-like sensor domain (PAS domain)"/>
    <property type="match status" value="1"/>
</dbReference>
<dbReference type="PROSITE" id="PS50883">
    <property type="entry name" value="EAL"/>
    <property type="match status" value="1"/>
</dbReference>
<gene>
    <name evidence="7" type="ORF">CCC_03279</name>
</gene>
<feature type="transmembrane region" description="Helical" evidence="1">
    <location>
        <begin position="21"/>
        <end position="43"/>
    </location>
</feature>
<evidence type="ECO:0000256" key="1">
    <source>
        <dbReference type="SAM" id="Phobius"/>
    </source>
</evidence>
<accession>A0A0C2V6K0</accession>
<organism evidence="7 8">
    <name type="scientific">Paramagnetospirillum magnetotacticum MS-1</name>
    <dbReference type="NCBI Taxonomy" id="272627"/>
    <lineage>
        <taxon>Bacteria</taxon>
        <taxon>Pseudomonadati</taxon>
        <taxon>Pseudomonadota</taxon>
        <taxon>Alphaproteobacteria</taxon>
        <taxon>Rhodospirillales</taxon>
        <taxon>Magnetospirillaceae</taxon>
        <taxon>Paramagnetospirillum</taxon>
    </lineage>
</organism>
<feature type="domain" description="PAC" evidence="3">
    <location>
        <begin position="459"/>
        <end position="511"/>
    </location>
</feature>
<proteinExistence type="predicted"/>
<evidence type="ECO:0000259" key="6">
    <source>
        <dbReference type="PROSITE" id="PS50887"/>
    </source>
</evidence>
<dbReference type="Gene3D" id="3.30.70.270">
    <property type="match status" value="1"/>
</dbReference>
<evidence type="ECO:0000313" key="7">
    <source>
        <dbReference type="EMBL" id="KIM00677.1"/>
    </source>
</evidence>
<dbReference type="Gene3D" id="3.20.20.450">
    <property type="entry name" value="EAL domain"/>
    <property type="match status" value="1"/>
</dbReference>
<dbReference type="CDD" id="cd06225">
    <property type="entry name" value="HAMP"/>
    <property type="match status" value="1"/>
</dbReference>
<dbReference type="CDD" id="cd01949">
    <property type="entry name" value="GGDEF"/>
    <property type="match status" value="1"/>
</dbReference>
<keyword evidence="1" id="KW-0472">Membrane</keyword>
<dbReference type="PANTHER" id="PTHR44757">
    <property type="entry name" value="DIGUANYLATE CYCLASE DGCP"/>
    <property type="match status" value="1"/>
</dbReference>
<dbReference type="InterPro" id="IPR003660">
    <property type="entry name" value="HAMP_dom"/>
</dbReference>
<keyword evidence="1" id="KW-1133">Transmembrane helix</keyword>
<evidence type="ECO:0000259" key="2">
    <source>
        <dbReference type="PROSITE" id="PS50112"/>
    </source>
</evidence>
<dbReference type="NCBIfam" id="TIGR00254">
    <property type="entry name" value="GGDEF"/>
    <property type="match status" value="1"/>
</dbReference>
<dbReference type="SMART" id="SM00052">
    <property type="entry name" value="EAL"/>
    <property type="match status" value="1"/>
</dbReference>
<feature type="domain" description="HAMP" evidence="5">
    <location>
        <begin position="325"/>
        <end position="378"/>
    </location>
</feature>
<dbReference type="InterPro" id="IPR001633">
    <property type="entry name" value="EAL_dom"/>
</dbReference>
<dbReference type="InterPro" id="IPR000700">
    <property type="entry name" value="PAS-assoc_C"/>
</dbReference>
<dbReference type="InterPro" id="IPR000014">
    <property type="entry name" value="PAS"/>
</dbReference>
<dbReference type="GO" id="GO:0016020">
    <property type="term" value="C:membrane"/>
    <property type="evidence" value="ECO:0007669"/>
    <property type="project" value="InterPro"/>
</dbReference>
<dbReference type="InterPro" id="IPR043128">
    <property type="entry name" value="Rev_trsase/Diguanyl_cyclase"/>
</dbReference>
<dbReference type="PROSITE" id="PS50113">
    <property type="entry name" value="PAC"/>
    <property type="match status" value="1"/>
</dbReference>
<dbReference type="Gene3D" id="6.10.340.10">
    <property type="match status" value="1"/>
</dbReference>
<dbReference type="Gene3D" id="3.30.450.20">
    <property type="entry name" value="PAS domain"/>
    <property type="match status" value="2"/>
</dbReference>
<reference evidence="7 8" key="1">
    <citation type="submission" date="2015-01" db="EMBL/GenBank/DDBJ databases">
        <title>Genome Sequence of Magnetospirillum magnetotacticum Strain MS-1.</title>
        <authorList>
            <person name="Marinov G.K."/>
            <person name="Smalley M.D."/>
            <person name="DeSalvo G."/>
        </authorList>
    </citation>
    <scope>NUCLEOTIDE SEQUENCE [LARGE SCALE GENOMIC DNA]</scope>
    <source>
        <strain evidence="7 8">MS-1</strain>
    </source>
</reference>
<dbReference type="AlphaFoldDB" id="A0A0C2V6K0"/>
<dbReference type="InterPro" id="IPR001610">
    <property type="entry name" value="PAC"/>
</dbReference>
<dbReference type="Pfam" id="PF13426">
    <property type="entry name" value="PAS_9"/>
    <property type="match status" value="1"/>
</dbReference>
<dbReference type="CDD" id="cd12914">
    <property type="entry name" value="PDC1_DGC_like"/>
    <property type="match status" value="1"/>
</dbReference>
<dbReference type="PANTHER" id="PTHR44757:SF2">
    <property type="entry name" value="BIOFILM ARCHITECTURE MAINTENANCE PROTEIN MBAA"/>
    <property type="match status" value="1"/>
</dbReference>
<dbReference type="EMBL" id="JXSL01000009">
    <property type="protein sequence ID" value="KIM00677.1"/>
    <property type="molecule type" value="Genomic_DNA"/>
</dbReference>
<evidence type="ECO:0000259" key="4">
    <source>
        <dbReference type="PROSITE" id="PS50883"/>
    </source>
</evidence>
<name>A0A0C2V6K0_PARME</name>
<feature type="domain" description="EAL" evidence="4">
    <location>
        <begin position="686"/>
        <end position="958"/>
    </location>
</feature>
<dbReference type="SMART" id="SM00267">
    <property type="entry name" value="GGDEF"/>
    <property type="match status" value="1"/>
</dbReference>
<dbReference type="NCBIfam" id="TIGR00229">
    <property type="entry name" value="sensory_box"/>
    <property type="match status" value="1"/>
</dbReference>
<evidence type="ECO:0000313" key="8">
    <source>
        <dbReference type="Proteomes" id="UP000031971"/>
    </source>
</evidence>
<dbReference type="PROSITE" id="PS50112">
    <property type="entry name" value="PAS"/>
    <property type="match status" value="1"/>
</dbReference>
<dbReference type="InterPro" id="IPR035919">
    <property type="entry name" value="EAL_sf"/>
</dbReference>
<dbReference type="CDD" id="cd00130">
    <property type="entry name" value="PAS"/>
    <property type="match status" value="1"/>
</dbReference>
<dbReference type="InterPro" id="IPR035965">
    <property type="entry name" value="PAS-like_dom_sf"/>
</dbReference>
<dbReference type="InterPro" id="IPR000160">
    <property type="entry name" value="GGDEF_dom"/>
</dbReference>
<dbReference type="InterPro" id="IPR052155">
    <property type="entry name" value="Biofilm_reg_signaling"/>
</dbReference>
<dbReference type="Pfam" id="PF00990">
    <property type="entry name" value="GGDEF"/>
    <property type="match status" value="1"/>
</dbReference>
<dbReference type="Pfam" id="PF00563">
    <property type="entry name" value="EAL"/>
    <property type="match status" value="1"/>
</dbReference>
<feature type="domain" description="GGDEF" evidence="6">
    <location>
        <begin position="544"/>
        <end position="677"/>
    </location>
</feature>
<dbReference type="CDD" id="cd18774">
    <property type="entry name" value="PDC2_HK_sensor"/>
    <property type="match status" value="1"/>
</dbReference>